<name>A0A6P2CAL7_9NOCA</name>
<sequence>MVVRLQPALGAVEDTAKPVGRDRVADHGVMHDRNSRTRPDVSALAVRSERKEMAESGHRTRERVVGTVEFRGVGGGDARAASVPRLPAAPIHRHAVCERLNRARDIGGGTALLSSVAGSGKTVAVVSWLECIGTRGRTVAWTTLGEQHNDPVLFWDTVAASVGAPTATPDPSPRAAAAALLRWLDATPGEVVIVLDDAHVLHDPITLSALSFFLSRLPKPVTIVVAARFDPPVAWPQLDASGVLVRVGGDSLRFTRDETRELFEGERVRVSESDVDEIVGTTRGWAAMVRFVLLLFAETGTRPAALDSLTASRRPVAADRIVDELLASMSPRTRRFLAATAVPDDFTTDLAAALAGPRAEHTLARLLATNFPISRTGSGRSEVYRYHPMMRAYLLAELTRTMGHERRAALDAQVGRWFERERQPDRALGHLVASGDHGEIARCVAESGPRAVWSGSGTAWLRALDDAPADIGGDPFVHLLRAMHAVRHREFGGARAFVDIANAAVGSDLCPPHVFARLRVAVTRDVEGALGILDAGDVPPTDRPDVECYVALVEARTDPAAAAPLLHRALALAEHVRIPELELAARALLAADAGAHGSLTVMAGRAEAALAFAAGAGLRQSVDAARSGALLALQRYLTAEVPVRGADPAADPVAYALAELDGLADSDDRAVAAQTIARAARRSAEGPPVPVAGPMLALATTWMLLELHEPEHARSVVRAAHDLYGDVAECEIGRAAIDVACGHAGDARVRLDSVLTRTDPSPSRVDALVLRAVVRAEAGDRVGSDADIEAALLAAEPERLVRPFLAVRGAMALLDAGAGRFGCLDEFAETIRHRPDAVHARSAVILTAAETRVLRQLPSPCTAGEIAAVLGVSVNTVKTHLRGIYGKLGASTRTEAVGAARAIGLL</sequence>
<keyword evidence="2" id="KW-0238">DNA-binding</keyword>
<gene>
    <name evidence="5" type="ORF">DW322_05685</name>
</gene>
<dbReference type="PROSITE" id="PS50043">
    <property type="entry name" value="HTH_LUXR_2"/>
    <property type="match status" value="1"/>
</dbReference>
<dbReference type="Pfam" id="PF00196">
    <property type="entry name" value="GerE"/>
    <property type="match status" value="1"/>
</dbReference>
<dbReference type="SUPFAM" id="SSF52540">
    <property type="entry name" value="P-loop containing nucleoside triphosphate hydrolases"/>
    <property type="match status" value="1"/>
</dbReference>
<evidence type="ECO:0000259" key="4">
    <source>
        <dbReference type="PROSITE" id="PS50043"/>
    </source>
</evidence>
<dbReference type="CDD" id="cd06170">
    <property type="entry name" value="LuxR_C_like"/>
    <property type="match status" value="1"/>
</dbReference>
<feature type="domain" description="HTH luxR-type" evidence="4">
    <location>
        <begin position="839"/>
        <end position="904"/>
    </location>
</feature>
<organism evidence="5 6">
    <name type="scientific">Rhodococcus rhodnii</name>
    <dbReference type="NCBI Taxonomy" id="38312"/>
    <lineage>
        <taxon>Bacteria</taxon>
        <taxon>Bacillati</taxon>
        <taxon>Actinomycetota</taxon>
        <taxon>Actinomycetes</taxon>
        <taxon>Mycobacteriales</taxon>
        <taxon>Nocardiaceae</taxon>
        <taxon>Rhodococcus</taxon>
    </lineage>
</organism>
<evidence type="ECO:0000256" key="1">
    <source>
        <dbReference type="ARBA" id="ARBA00023015"/>
    </source>
</evidence>
<protein>
    <recommendedName>
        <fullName evidence="4">HTH luxR-type domain-containing protein</fullName>
    </recommendedName>
</protein>
<dbReference type="Proteomes" id="UP000471120">
    <property type="component" value="Unassembled WGS sequence"/>
</dbReference>
<dbReference type="InterPro" id="IPR027417">
    <property type="entry name" value="P-loop_NTPase"/>
</dbReference>
<dbReference type="GO" id="GO:0003677">
    <property type="term" value="F:DNA binding"/>
    <property type="evidence" value="ECO:0007669"/>
    <property type="project" value="UniProtKB-KW"/>
</dbReference>
<evidence type="ECO:0000313" key="6">
    <source>
        <dbReference type="Proteomes" id="UP000471120"/>
    </source>
</evidence>
<accession>A0A6P2CAL7</accession>
<evidence type="ECO:0000256" key="3">
    <source>
        <dbReference type="ARBA" id="ARBA00023163"/>
    </source>
</evidence>
<dbReference type="PANTHER" id="PTHR44688:SF16">
    <property type="entry name" value="DNA-BINDING TRANSCRIPTIONAL ACTIVATOR DEVR_DOSR"/>
    <property type="match status" value="1"/>
</dbReference>
<dbReference type="SMART" id="SM00421">
    <property type="entry name" value="HTH_LUXR"/>
    <property type="match status" value="1"/>
</dbReference>
<dbReference type="Gene3D" id="3.40.50.300">
    <property type="entry name" value="P-loop containing nucleotide triphosphate hydrolases"/>
    <property type="match status" value="1"/>
</dbReference>
<dbReference type="InterPro" id="IPR000792">
    <property type="entry name" value="Tscrpt_reg_LuxR_C"/>
</dbReference>
<dbReference type="InterPro" id="IPR059106">
    <property type="entry name" value="WHD_MalT"/>
</dbReference>
<keyword evidence="1" id="KW-0805">Transcription regulation</keyword>
<reference evidence="5 6" key="1">
    <citation type="submission" date="2018-07" db="EMBL/GenBank/DDBJ databases">
        <title>Genome sequence of Rhodococcus rhodnii ATCC 35071 from Rhodnius prolixus.</title>
        <authorList>
            <person name="Patel V."/>
            <person name="Vogel K.J."/>
        </authorList>
    </citation>
    <scope>NUCLEOTIDE SEQUENCE [LARGE SCALE GENOMIC DNA]</scope>
    <source>
        <strain evidence="5 6">ATCC 35071</strain>
    </source>
</reference>
<dbReference type="InterPro" id="IPR036388">
    <property type="entry name" value="WH-like_DNA-bd_sf"/>
</dbReference>
<dbReference type="InterPro" id="IPR016032">
    <property type="entry name" value="Sig_transdc_resp-reg_C-effctor"/>
</dbReference>
<dbReference type="Pfam" id="PF25873">
    <property type="entry name" value="WHD_MalT"/>
    <property type="match status" value="1"/>
</dbReference>
<dbReference type="SUPFAM" id="SSF46894">
    <property type="entry name" value="C-terminal effector domain of the bipartite response regulators"/>
    <property type="match status" value="1"/>
</dbReference>
<keyword evidence="3" id="KW-0804">Transcription</keyword>
<dbReference type="AlphaFoldDB" id="A0A6P2CAL7"/>
<dbReference type="PANTHER" id="PTHR44688">
    <property type="entry name" value="DNA-BINDING TRANSCRIPTIONAL ACTIVATOR DEVR_DOSR"/>
    <property type="match status" value="1"/>
</dbReference>
<dbReference type="GO" id="GO:0006355">
    <property type="term" value="P:regulation of DNA-templated transcription"/>
    <property type="evidence" value="ECO:0007669"/>
    <property type="project" value="InterPro"/>
</dbReference>
<evidence type="ECO:0000256" key="2">
    <source>
        <dbReference type="ARBA" id="ARBA00023125"/>
    </source>
</evidence>
<evidence type="ECO:0000313" key="5">
    <source>
        <dbReference type="EMBL" id="TXG89797.1"/>
    </source>
</evidence>
<proteinExistence type="predicted"/>
<dbReference type="EMBL" id="QRCM01000001">
    <property type="protein sequence ID" value="TXG89797.1"/>
    <property type="molecule type" value="Genomic_DNA"/>
</dbReference>
<comment type="caution">
    <text evidence="5">The sequence shown here is derived from an EMBL/GenBank/DDBJ whole genome shotgun (WGS) entry which is preliminary data.</text>
</comment>
<dbReference type="Gene3D" id="1.10.10.10">
    <property type="entry name" value="Winged helix-like DNA-binding domain superfamily/Winged helix DNA-binding domain"/>
    <property type="match status" value="1"/>
</dbReference>